<dbReference type="AlphaFoldDB" id="A0A1A8YXZ0"/>
<organism evidence="2 3">
    <name type="scientific">Plasmodium ovale wallikeri</name>
    <dbReference type="NCBI Taxonomy" id="864142"/>
    <lineage>
        <taxon>Eukaryota</taxon>
        <taxon>Sar</taxon>
        <taxon>Alveolata</taxon>
        <taxon>Apicomplexa</taxon>
        <taxon>Aconoidasida</taxon>
        <taxon>Haemosporida</taxon>
        <taxon>Plasmodiidae</taxon>
        <taxon>Plasmodium</taxon>
        <taxon>Plasmodium (Plasmodium)</taxon>
    </lineage>
</organism>
<dbReference type="Proteomes" id="UP000078550">
    <property type="component" value="Unassembled WGS sequence"/>
</dbReference>
<proteinExistence type="predicted"/>
<evidence type="ECO:0000313" key="3">
    <source>
        <dbReference type="Proteomes" id="UP000078550"/>
    </source>
</evidence>
<sequence length="95" mass="11003">MSNLALSERYAVAKWKARLTPYGCVLKEGYEKKVPTLAYETKKYGRVDRRTDTHAYKRTDTHAYKCADIHACKRTDIHACKRNAGVHCIRTRGER</sequence>
<dbReference type="EMBL" id="FLRD01000087">
    <property type="protein sequence ID" value="SBT35936.1"/>
    <property type="molecule type" value="Genomic_DNA"/>
</dbReference>
<evidence type="ECO:0000313" key="4">
    <source>
        <dbReference type="Proteomes" id="UP000078555"/>
    </source>
</evidence>
<accession>A0A1A8YXZ0</accession>
<gene>
    <name evidence="1" type="ORF">POVWA1_029990</name>
    <name evidence="2" type="ORF">POVWA2_029590</name>
</gene>
<evidence type="ECO:0000313" key="2">
    <source>
        <dbReference type="EMBL" id="SBT36325.1"/>
    </source>
</evidence>
<dbReference type="EMBL" id="FLRE01000116">
    <property type="protein sequence ID" value="SBT36325.1"/>
    <property type="molecule type" value="Genomic_DNA"/>
</dbReference>
<keyword evidence="4" id="KW-1185">Reference proteome</keyword>
<reference evidence="2" key="2">
    <citation type="submission" date="2016-05" db="EMBL/GenBank/DDBJ databases">
        <authorList>
            <person name="Lavstsen T."/>
            <person name="Jespersen J.S."/>
        </authorList>
    </citation>
    <scope>NUCLEOTIDE SEQUENCE [LARGE SCALE GENOMIC DNA]</scope>
</reference>
<dbReference type="Proteomes" id="UP000078555">
    <property type="component" value="Unassembled WGS sequence"/>
</dbReference>
<name>A0A1A8YXZ0_PLAOA</name>
<evidence type="ECO:0000313" key="1">
    <source>
        <dbReference type="EMBL" id="SBT35936.1"/>
    </source>
</evidence>
<reference evidence="3 4" key="1">
    <citation type="submission" date="2016-05" db="EMBL/GenBank/DDBJ databases">
        <authorList>
            <person name="Naeem Raeece"/>
        </authorList>
    </citation>
    <scope>NUCLEOTIDE SEQUENCE [LARGE SCALE GENOMIC DNA]</scope>
</reference>
<protein>
    <submittedName>
        <fullName evidence="2">Uncharacterized protein</fullName>
    </submittedName>
</protein>